<evidence type="ECO:0000259" key="6">
    <source>
        <dbReference type="SMART" id="SM00382"/>
    </source>
</evidence>
<keyword evidence="2 4" id="KW-0067">ATP-binding</keyword>
<dbReference type="InterPro" id="IPR011990">
    <property type="entry name" value="TPR-like_helical_dom_sf"/>
</dbReference>
<name>A0A4V2FRL5_PSEST</name>
<dbReference type="SUPFAM" id="SSF48452">
    <property type="entry name" value="TPR-like"/>
    <property type="match status" value="1"/>
</dbReference>
<dbReference type="PANTHER" id="PTHR23077:SF171">
    <property type="entry name" value="NUCLEAR VALOSIN-CONTAINING PROTEIN-LIKE"/>
    <property type="match status" value="1"/>
</dbReference>
<feature type="compositionally biased region" description="Low complexity" evidence="5">
    <location>
        <begin position="71"/>
        <end position="91"/>
    </location>
</feature>
<dbReference type="PANTHER" id="PTHR23077">
    <property type="entry name" value="AAA-FAMILY ATPASE"/>
    <property type="match status" value="1"/>
</dbReference>
<keyword evidence="8" id="KW-1185">Reference proteome</keyword>
<dbReference type="RefSeq" id="WP_130293412.1">
    <property type="nucleotide sequence ID" value="NZ_SHKL01000001.1"/>
</dbReference>
<feature type="region of interest" description="Disordered" evidence="5">
    <location>
        <begin position="71"/>
        <end position="105"/>
    </location>
</feature>
<dbReference type="GO" id="GO:0016887">
    <property type="term" value="F:ATP hydrolysis activity"/>
    <property type="evidence" value="ECO:0007669"/>
    <property type="project" value="InterPro"/>
</dbReference>
<dbReference type="AlphaFoldDB" id="A0A4V2FRL5"/>
<evidence type="ECO:0000256" key="1">
    <source>
        <dbReference type="ARBA" id="ARBA00022741"/>
    </source>
</evidence>
<dbReference type="Gene3D" id="3.40.50.300">
    <property type="entry name" value="P-loop containing nucleotide triphosphate hydrolases"/>
    <property type="match status" value="1"/>
</dbReference>
<evidence type="ECO:0000256" key="4">
    <source>
        <dbReference type="RuleBase" id="RU003651"/>
    </source>
</evidence>
<accession>A0A4V2FRL5</accession>
<comment type="similarity">
    <text evidence="4">Belongs to the AAA ATPase family.</text>
</comment>
<keyword evidence="3" id="KW-0175">Coiled coil</keyword>
<dbReference type="InterPro" id="IPR027417">
    <property type="entry name" value="P-loop_NTPase"/>
</dbReference>
<dbReference type="GO" id="GO:0005524">
    <property type="term" value="F:ATP binding"/>
    <property type="evidence" value="ECO:0007669"/>
    <property type="project" value="UniProtKB-KW"/>
</dbReference>
<dbReference type="SMART" id="SM00382">
    <property type="entry name" value="AAA"/>
    <property type="match status" value="1"/>
</dbReference>
<dbReference type="SUPFAM" id="SSF52540">
    <property type="entry name" value="P-loop containing nucleoside triphosphate hydrolases"/>
    <property type="match status" value="1"/>
</dbReference>
<dbReference type="InterPro" id="IPR050168">
    <property type="entry name" value="AAA_ATPase_domain"/>
</dbReference>
<comment type="caution">
    <text evidence="7">The sequence shown here is derived from an EMBL/GenBank/DDBJ whole genome shotgun (WGS) entry which is preliminary data.</text>
</comment>
<reference evidence="7 8" key="1">
    <citation type="submission" date="2019-02" db="EMBL/GenBank/DDBJ databases">
        <title>Sequencing the genomes of 1000 actinobacteria strains.</title>
        <authorList>
            <person name="Klenk H.-P."/>
        </authorList>
    </citation>
    <scope>NUCLEOTIDE SEQUENCE [LARGE SCALE GENOMIC DNA]</scope>
    <source>
        <strain evidence="7 8">DSM 45779</strain>
    </source>
</reference>
<dbReference type="Pfam" id="PF00004">
    <property type="entry name" value="AAA"/>
    <property type="match status" value="1"/>
</dbReference>
<protein>
    <submittedName>
        <fullName evidence="7">ATPase family protein associated with various cellular activities (AAA)</fullName>
    </submittedName>
</protein>
<evidence type="ECO:0000256" key="3">
    <source>
        <dbReference type="ARBA" id="ARBA00023054"/>
    </source>
</evidence>
<dbReference type="Pfam" id="PF17862">
    <property type="entry name" value="AAA_lid_3"/>
    <property type="match status" value="1"/>
</dbReference>
<evidence type="ECO:0000256" key="2">
    <source>
        <dbReference type="ARBA" id="ARBA00022840"/>
    </source>
</evidence>
<dbReference type="Gene3D" id="1.10.8.60">
    <property type="match status" value="1"/>
</dbReference>
<keyword evidence="1 4" id="KW-0547">Nucleotide-binding</keyword>
<organism evidence="7 8">
    <name type="scientific">Pseudonocardia sediminis</name>
    <dbReference type="NCBI Taxonomy" id="1397368"/>
    <lineage>
        <taxon>Bacteria</taxon>
        <taxon>Bacillati</taxon>
        <taxon>Actinomycetota</taxon>
        <taxon>Actinomycetes</taxon>
        <taxon>Pseudonocardiales</taxon>
        <taxon>Pseudonocardiaceae</taxon>
        <taxon>Pseudonocardia</taxon>
    </lineage>
</organism>
<feature type="domain" description="AAA+ ATPase" evidence="6">
    <location>
        <begin position="186"/>
        <end position="324"/>
    </location>
</feature>
<evidence type="ECO:0000313" key="8">
    <source>
        <dbReference type="Proteomes" id="UP000291591"/>
    </source>
</evidence>
<dbReference type="InterPro" id="IPR003959">
    <property type="entry name" value="ATPase_AAA_core"/>
</dbReference>
<dbReference type="OrthoDB" id="9809379at2"/>
<gene>
    <name evidence="7" type="ORF">EV383_6067</name>
</gene>
<proteinExistence type="inferred from homology"/>
<dbReference type="Proteomes" id="UP000291591">
    <property type="component" value="Unassembled WGS sequence"/>
</dbReference>
<evidence type="ECO:0000313" key="7">
    <source>
        <dbReference type="EMBL" id="RZT89110.1"/>
    </source>
</evidence>
<evidence type="ECO:0000256" key="5">
    <source>
        <dbReference type="SAM" id="MobiDB-lite"/>
    </source>
</evidence>
<dbReference type="FunFam" id="3.40.50.300:FF:001025">
    <property type="entry name" value="ATPase family, AAA domain-containing 2B"/>
    <property type="match status" value="1"/>
</dbReference>
<sequence>MSEDPLLTSLLAAVAAAPGDVPLRLHLAERLADAGRVPEALQHTTAALAAEPGHPGAIALLQRLTTALTTGSAPTTATTADEPALPVADAPADPPADEPVEEPHEPAGFDWARAEEQVADIAEPVSAFDDGGGPGGSGDSDVEWAERPDVRLDDVGGMEHVKSRLELSFLGPMRNPEMAKAFGKRPGGGLLLYGPPGCGKTFLARAVAGELGARFSEIGIADVLDMWTGRSERNLAEIFRTARRNAPCVLFLDEVDALGQKRSNLAHSGSLRNTVNTLLSEMDSLSGRNDGVFVLAATNHPWDMDPALRRPGRFDRMLLVLPPDAPARAAILRHHLRDRPVTDLDLDRVVRATEHYSGADLAHLVDTATERALAESMRSGKVRSLTTKDLVAAAREVTPSTGPWFSTARNVALFGNTDGSYDELAAYLKKNRKA</sequence>
<dbReference type="InterPro" id="IPR003960">
    <property type="entry name" value="ATPase_AAA_CS"/>
</dbReference>
<dbReference type="PROSITE" id="PS00674">
    <property type="entry name" value="AAA"/>
    <property type="match status" value="1"/>
</dbReference>
<dbReference type="InterPro" id="IPR041569">
    <property type="entry name" value="AAA_lid_3"/>
</dbReference>
<dbReference type="InterPro" id="IPR003593">
    <property type="entry name" value="AAA+_ATPase"/>
</dbReference>
<dbReference type="EMBL" id="SHKL01000001">
    <property type="protein sequence ID" value="RZT89110.1"/>
    <property type="molecule type" value="Genomic_DNA"/>
</dbReference>